<feature type="domain" description="Major facilitator superfamily (MFS) profile" evidence="6">
    <location>
        <begin position="20"/>
        <end position="397"/>
    </location>
</feature>
<feature type="transmembrane region" description="Helical" evidence="5">
    <location>
        <begin position="378"/>
        <end position="396"/>
    </location>
</feature>
<dbReference type="InterPro" id="IPR036259">
    <property type="entry name" value="MFS_trans_sf"/>
</dbReference>
<dbReference type="PANTHER" id="PTHR23518">
    <property type="entry name" value="C-METHYLTRANSFERASE"/>
    <property type="match status" value="1"/>
</dbReference>
<dbReference type="Pfam" id="PF07690">
    <property type="entry name" value="MFS_1"/>
    <property type="match status" value="1"/>
</dbReference>
<dbReference type="CDD" id="cd17370">
    <property type="entry name" value="MFS_MJ1317_like"/>
    <property type="match status" value="1"/>
</dbReference>
<feature type="transmembrane region" description="Helical" evidence="5">
    <location>
        <begin position="285"/>
        <end position="303"/>
    </location>
</feature>
<dbReference type="EMBL" id="JACHMN010000003">
    <property type="protein sequence ID" value="MBB5872517.1"/>
    <property type="molecule type" value="Genomic_DNA"/>
</dbReference>
<dbReference type="InterPro" id="IPR011701">
    <property type="entry name" value="MFS"/>
</dbReference>
<evidence type="ECO:0000256" key="4">
    <source>
        <dbReference type="ARBA" id="ARBA00023136"/>
    </source>
</evidence>
<sequence length="397" mass="41013">MYVSTHRLPGRALLRSVPANVLALGLVSLVTDVSSEMVTAVLPLYLVLVLGLNPLQLGVLDGIYAGVTTLVRLAGGHVADRRQRRKLVAAAGYALSAFAKLGLLAAGASVGALGAVIAADRTGKGLRTAPRDALISLSTPPERLGQAFGVHRTMDTLGALLGPLAAFGVLAATGGAYDAVFLVSFCVAALGVVLLVLYVRDRRESVAAEPLALVSVLRDRAFRRLCGAAALLGLVTVSDFFVYLLLQKRLDIAPHLFPLLPLGTAAAYLLLAVPLGRLADRRGRVVVFLGGHVALLGAYLLLMGTPTGALVLVAVLVLHGGFYAATDGVLMSVAGAMLAGGVRTSGMAVLQTAQAAARLCSSIAFGALWTAWDARTGLLTMAGGLVLALLTAWRTTR</sequence>
<feature type="transmembrane region" description="Helical" evidence="5">
    <location>
        <begin position="309"/>
        <end position="334"/>
    </location>
</feature>
<feature type="transmembrane region" description="Helical" evidence="5">
    <location>
        <begin position="42"/>
        <end position="67"/>
    </location>
</feature>
<dbReference type="SUPFAM" id="SSF103473">
    <property type="entry name" value="MFS general substrate transporter"/>
    <property type="match status" value="1"/>
</dbReference>
<evidence type="ECO:0000313" key="8">
    <source>
        <dbReference type="Proteomes" id="UP000587527"/>
    </source>
</evidence>
<dbReference type="InterPro" id="IPR020846">
    <property type="entry name" value="MFS_dom"/>
</dbReference>
<keyword evidence="3 5" id="KW-1133">Transmembrane helix</keyword>
<protein>
    <submittedName>
        <fullName evidence="7">MFS family permease</fullName>
    </submittedName>
</protein>
<comment type="subcellular location">
    <subcellularLocation>
        <location evidence="1">Cell membrane</location>
        <topology evidence="1">Multi-pass membrane protein</topology>
    </subcellularLocation>
</comment>
<gene>
    <name evidence="7" type="ORF">F4553_005951</name>
</gene>
<organism evidence="7 8">
    <name type="scientific">Allocatelliglobosispora scoriae</name>
    <dbReference type="NCBI Taxonomy" id="643052"/>
    <lineage>
        <taxon>Bacteria</taxon>
        <taxon>Bacillati</taxon>
        <taxon>Actinomycetota</taxon>
        <taxon>Actinomycetes</taxon>
        <taxon>Micromonosporales</taxon>
        <taxon>Micromonosporaceae</taxon>
        <taxon>Allocatelliglobosispora</taxon>
    </lineage>
</organism>
<dbReference type="PANTHER" id="PTHR23518:SF2">
    <property type="entry name" value="MAJOR FACILITATOR SUPERFAMILY TRANSPORTER"/>
    <property type="match status" value="1"/>
</dbReference>
<feature type="transmembrane region" description="Helical" evidence="5">
    <location>
        <begin position="252"/>
        <end position="273"/>
    </location>
</feature>
<accession>A0A841BTV5</accession>
<dbReference type="GO" id="GO:0005886">
    <property type="term" value="C:plasma membrane"/>
    <property type="evidence" value="ECO:0007669"/>
    <property type="project" value="UniProtKB-SubCell"/>
</dbReference>
<keyword evidence="8" id="KW-1185">Reference proteome</keyword>
<comment type="caution">
    <text evidence="7">The sequence shown here is derived from an EMBL/GenBank/DDBJ whole genome shotgun (WGS) entry which is preliminary data.</text>
</comment>
<evidence type="ECO:0000256" key="1">
    <source>
        <dbReference type="ARBA" id="ARBA00004651"/>
    </source>
</evidence>
<keyword evidence="2 5" id="KW-0812">Transmembrane</keyword>
<evidence type="ECO:0000256" key="3">
    <source>
        <dbReference type="ARBA" id="ARBA00022989"/>
    </source>
</evidence>
<evidence type="ECO:0000256" key="2">
    <source>
        <dbReference type="ARBA" id="ARBA00022692"/>
    </source>
</evidence>
<keyword evidence="4 5" id="KW-0472">Membrane</keyword>
<feature type="transmembrane region" description="Helical" evidence="5">
    <location>
        <begin position="12"/>
        <end position="30"/>
    </location>
</feature>
<evidence type="ECO:0000259" key="6">
    <source>
        <dbReference type="PROSITE" id="PS50850"/>
    </source>
</evidence>
<name>A0A841BTV5_9ACTN</name>
<evidence type="ECO:0000313" key="7">
    <source>
        <dbReference type="EMBL" id="MBB5872517.1"/>
    </source>
</evidence>
<evidence type="ECO:0000256" key="5">
    <source>
        <dbReference type="SAM" id="Phobius"/>
    </source>
</evidence>
<dbReference type="Gene3D" id="1.20.1250.20">
    <property type="entry name" value="MFS general substrate transporter like domains"/>
    <property type="match status" value="1"/>
</dbReference>
<dbReference type="RefSeq" id="WP_184842283.1">
    <property type="nucleotide sequence ID" value="NZ_JACHMN010000003.1"/>
</dbReference>
<dbReference type="PROSITE" id="PS50850">
    <property type="entry name" value="MFS"/>
    <property type="match status" value="1"/>
</dbReference>
<reference evidence="7 8" key="1">
    <citation type="submission" date="2020-08" db="EMBL/GenBank/DDBJ databases">
        <title>Sequencing the genomes of 1000 actinobacteria strains.</title>
        <authorList>
            <person name="Klenk H.-P."/>
        </authorList>
    </citation>
    <scope>NUCLEOTIDE SEQUENCE [LARGE SCALE GENOMIC DNA]</scope>
    <source>
        <strain evidence="7 8">DSM 45362</strain>
    </source>
</reference>
<feature type="transmembrane region" description="Helical" evidence="5">
    <location>
        <begin position="87"/>
        <end position="117"/>
    </location>
</feature>
<proteinExistence type="predicted"/>
<feature type="transmembrane region" description="Helical" evidence="5">
    <location>
        <begin position="355"/>
        <end position="372"/>
    </location>
</feature>
<dbReference type="GO" id="GO:0022857">
    <property type="term" value="F:transmembrane transporter activity"/>
    <property type="evidence" value="ECO:0007669"/>
    <property type="project" value="InterPro"/>
</dbReference>
<feature type="transmembrane region" description="Helical" evidence="5">
    <location>
        <begin position="179"/>
        <end position="199"/>
    </location>
</feature>
<dbReference type="Proteomes" id="UP000587527">
    <property type="component" value="Unassembled WGS sequence"/>
</dbReference>
<dbReference type="AlphaFoldDB" id="A0A841BTV5"/>
<feature type="transmembrane region" description="Helical" evidence="5">
    <location>
        <begin position="225"/>
        <end position="246"/>
    </location>
</feature>